<sequence length="174" mass="19991">MTNLKDYDNAVIKFRKNLKLTMLPVLSWDFYASNYENIKRTEEDTVSLLNLVSANSWNIDTDILDVKLKAEKNVVVVTDTKLNIVFATKNMWNMSQYHPEEIIGKSPKMFQGNLTSKSTLKIVSDAVKQKKPFEVTVVNYRKDGSTYNCWIQGQPVFDHKGDVVNFIAFEKEVA</sequence>
<dbReference type="NCBIfam" id="TIGR00229">
    <property type="entry name" value="sensory_box"/>
    <property type="match status" value="1"/>
</dbReference>
<evidence type="ECO:0000256" key="2">
    <source>
        <dbReference type="ARBA" id="ARBA00022643"/>
    </source>
</evidence>
<keyword evidence="2" id="KW-0288">FMN</keyword>
<evidence type="ECO:0000256" key="1">
    <source>
        <dbReference type="ARBA" id="ARBA00022630"/>
    </source>
</evidence>
<evidence type="ECO:0000313" key="5">
    <source>
        <dbReference type="EMBL" id="KKO06004.1"/>
    </source>
</evidence>
<proteinExistence type="predicted"/>
<dbReference type="Pfam" id="PF13426">
    <property type="entry name" value="PAS_9"/>
    <property type="match status" value="1"/>
</dbReference>
<keyword evidence="1" id="KW-0285">Flavoprotein</keyword>
<comment type="caution">
    <text evidence="5">The sequence shown here is derived from an EMBL/GenBank/DDBJ whole genome shotgun (WGS) entry which is preliminary data.</text>
</comment>
<dbReference type="CDD" id="cd00130">
    <property type="entry name" value="PAS"/>
    <property type="match status" value="1"/>
</dbReference>
<dbReference type="AlphaFoldDB" id="A0A0F9YMZ2"/>
<dbReference type="InterPro" id="IPR000700">
    <property type="entry name" value="PAS-assoc_C"/>
</dbReference>
<dbReference type="InterPro" id="IPR000014">
    <property type="entry name" value="PAS"/>
</dbReference>
<organism evidence="5">
    <name type="scientific">marine sediment metagenome</name>
    <dbReference type="NCBI Taxonomy" id="412755"/>
    <lineage>
        <taxon>unclassified sequences</taxon>
        <taxon>metagenomes</taxon>
        <taxon>ecological metagenomes</taxon>
    </lineage>
</organism>
<feature type="domain" description="PAC" evidence="4">
    <location>
        <begin position="131"/>
        <end position="174"/>
    </location>
</feature>
<dbReference type="InterPro" id="IPR035965">
    <property type="entry name" value="PAS-like_dom_sf"/>
</dbReference>
<reference evidence="5" key="1">
    <citation type="journal article" date="2015" name="Nature">
        <title>Complex archaea that bridge the gap between prokaryotes and eukaryotes.</title>
        <authorList>
            <person name="Spang A."/>
            <person name="Saw J.H."/>
            <person name="Jorgensen S.L."/>
            <person name="Zaremba-Niedzwiedzka K."/>
            <person name="Martijn J."/>
            <person name="Lind A.E."/>
            <person name="van Eijk R."/>
            <person name="Schleper C."/>
            <person name="Guy L."/>
            <person name="Ettema T.J."/>
        </authorList>
    </citation>
    <scope>NUCLEOTIDE SEQUENCE</scope>
</reference>
<evidence type="ECO:0000259" key="4">
    <source>
        <dbReference type="PROSITE" id="PS50113"/>
    </source>
</evidence>
<keyword evidence="3" id="KW-0157">Chromophore</keyword>
<protein>
    <recommendedName>
        <fullName evidence="4">PAC domain-containing protein</fullName>
    </recommendedName>
</protein>
<gene>
    <name evidence="5" type="ORF">LCGC14_0070160</name>
</gene>
<dbReference type="GO" id="GO:0005634">
    <property type="term" value="C:nucleus"/>
    <property type="evidence" value="ECO:0007669"/>
    <property type="project" value="TreeGrafter"/>
</dbReference>
<dbReference type="EMBL" id="LAZR01000017">
    <property type="protein sequence ID" value="KKO06004.1"/>
    <property type="molecule type" value="Genomic_DNA"/>
</dbReference>
<dbReference type="PANTHER" id="PTHR47429:SF2">
    <property type="entry name" value="PROTEIN TWIN LOV 1"/>
    <property type="match status" value="1"/>
</dbReference>
<dbReference type="PANTHER" id="PTHR47429">
    <property type="entry name" value="PROTEIN TWIN LOV 1"/>
    <property type="match status" value="1"/>
</dbReference>
<accession>A0A0F9YMZ2</accession>
<name>A0A0F9YMZ2_9ZZZZ</name>
<dbReference type="Gene3D" id="3.30.450.20">
    <property type="entry name" value="PAS domain"/>
    <property type="match status" value="1"/>
</dbReference>
<dbReference type="PROSITE" id="PS50113">
    <property type="entry name" value="PAC"/>
    <property type="match status" value="1"/>
</dbReference>
<evidence type="ECO:0000256" key="3">
    <source>
        <dbReference type="ARBA" id="ARBA00022991"/>
    </source>
</evidence>
<dbReference type="SUPFAM" id="SSF55785">
    <property type="entry name" value="PYP-like sensor domain (PAS domain)"/>
    <property type="match status" value="1"/>
</dbReference>